<feature type="domain" description="S1 motif" evidence="11">
    <location>
        <begin position="659"/>
        <end position="727"/>
    </location>
</feature>
<dbReference type="PROSITE" id="PS50126">
    <property type="entry name" value="S1"/>
    <property type="match status" value="11"/>
</dbReference>
<feature type="region of interest" description="Disordered" evidence="10">
    <location>
        <begin position="1483"/>
        <end position="1515"/>
    </location>
</feature>
<sequence length="1821" mass="201353">MAPIKRQANAASKSELKHSGEERPSKRQRKDEKENKGVKLTPVNGAPEQDSKRGKPITASILLKEETSFPRGGASVLTPLEHKQIQIEATRDVLFEQSGQKRQVKDADSADEQENGTEVTKSALKKRKKAKDRKGSTTQEDEEPEVRIEGLSYKRITPGSIILGQITQISANDISLALPNNLTGFIPLTNVSDQLTNRIEKLLAEDEDVDDNEDDDEDEDGSEKDIVLKDVFKIGQYLRAYVKSTSDESTPTGSARSKKRIELSVNPREANTGLSISDLVDNSMVQASVISVEDHGLIMDLGLDDGSVRGFMSSRELGQNVDHSKVQEGSVFLCLVTGKTPKTVKLSADHGKAGIIKKSHYISDAPSINIFLPGTAVELLVTQSTPAGIAGQLMGMLDVTADFVHCGAGHTLKDISTKYKVGSKAKARIVCTFPTSEKLKLGVSFLEHVLSLSPRLTLDDSTEKDPLSILPLSSIIEEAKVKKVEPGMALFMDIGLKGFSGYAHISRLSDTKVETISATEGRYKFDSIHRARVVGYNPVDGLYILSLQQSILDQPFLRIEDLKVGQAVKGKVEKLIINEQGVSGILVNLAEGITGLVPDVHMADIRLQHPEKKFREGVSVHARVLSLNPEKKQIRLTLKKTLVASEAGIWTDYNSISVGDEALGTLVKILDTGAIVQFYGDIRAFLPVSEMSEAFIDPKVHFRQGQTVNTHVLAVDLQEKRMTVSCRDPTIFTDNQQKAYDEIAVGDLINGTVSEKLTDTITIELLDSTIKGTLRLGHLTDGSAQKNLSSMKKIRDGQTLQDLVVIQKLDKRHMIVLSNKPSLVKAAKTSSLVTKFGDLEIGKDLKGWIRNIDAQRIFIECPGGLVGVVFRSHIPPEMLESPNFSLQKEQSIIAKIISIDPNQQRFCLSLKKESEASTKAGSNAPSEADVLINPVDGVSRSIYDFTLGKTTKARINSVKSTQLNVSLADKVYGRIDMSEAFDDWEEIRDKKHPLRSYKAGQIIDVKVLGIHHARTHRFLPISHRQGKIPVFELSAKKKTTLSDGSDILTLDKVEVGSSWIAYVNNISGSRLWVNISPNVHGRMEKMAMTDDLTKLSNLSEHFPIGSALKVRAKNVDVATGRLDLVATSVTSATPWSWESVAAGMVIPARVSRVTQHDILVKLSDTVYGPVGLTELDDDYNAVNPLKYRKGQIVRVCVLSVDAENKKIEFSMRPSKVLSSSLPVKDPQILSLEQIKVNDVVRGFVQRLPEKMEGILVALGNKVIAFVKTAELSDSYIKDWRPEFPVDKLVTGKVVSVDPASKQCQMSLKASVVDKDYVAPLMFHDFKAGQIVTGKVRKVEEYGVFIVVDNSSNVSGLCHQSQIADHKVGDVTKLYSEGDAVKAKVLKVDEEKRRINFGLKASYFRGSAADSESEDDDQTDGVILEDSDNDSDVDMDGGVDLTNVKDINFNEDNEEEAEGLTEEMEVGEVPFKKPVHGLSTSGFDWTGDSLARDDPDAASNSDASSTQDKKKRRRKTLIQVDKTGDLDRYGPQSVDDFERLLLARGNSSELWMQYMAFQLGLSEVDKARTIAERALNTINITEEEEKRNIWVAWLNLEVTFGTDESLEEVFKRACQYNDPGTMHEHLASIYIDAGIRNSSSGTGLSNPYFRKAEDLYSTMLRIKSLTATPSFWINYATFLLTTLNDPARAHSLLKRATQSVPEHLHTHLTSKFGALEFQSPNGDPERGRTIFEGLVDAFSKRGDLWDVFVDLEKGELKRGKGSVEAVRGLYERMTKRKMKSKRARGVFEKWAEWEEEIGDAKKAEKVRARGKEYFEGLKKKTD</sequence>
<dbReference type="PANTHER" id="PTHR23270:SF10">
    <property type="entry name" value="PROTEIN RRP5 HOMOLOG"/>
    <property type="match status" value="1"/>
</dbReference>
<evidence type="ECO:0000256" key="10">
    <source>
        <dbReference type="SAM" id="MobiDB-lite"/>
    </source>
</evidence>
<dbReference type="InterPro" id="IPR011990">
    <property type="entry name" value="TPR-like_helical_dom_sf"/>
</dbReference>
<comment type="subcellular location">
    <subcellularLocation>
        <location evidence="1">Nucleus</location>
        <location evidence="1">Nucleolus</location>
    </subcellularLocation>
</comment>
<dbReference type="Pfam" id="PF23459">
    <property type="entry name" value="S1_RRP5"/>
    <property type="match status" value="2"/>
</dbReference>
<dbReference type="SUPFAM" id="SSF48452">
    <property type="entry name" value="TPR-like"/>
    <property type="match status" value="2"/>
</dbReference>
<feature type="domain" description="S1 motif" evidence="11">
    <location>
        <begin position="473"/>
        <end position="548"/>
    </location>
</feature>
<dbReference type="CDD" id="cd05702">
    <property type="entry name" value="S1_Rrp5_repeat_hs11_sc8"/>
    <property type="match status" value="1"/>
</dbReference>
<proteinExistence type="predicted"/>
<evidence type="ECO:0000256" key="5">
    <source>
        <dbReference type="ARBA" id="ARBA00022737"/>
    </source>
</evidence>
<dbReference type="Pfam" id="PF24685">
    <property type="entry name" value="OB_RRP5_4th"/>
    <property type="match status" value="1"/>
</dbReference>
<dbReference type="InterPro" id="IPR045209">
    <property type="entry name" value="Rrp5"/>
</dbReference>
<feature type="region of interest" description="Disordered" evidence="10">
    <location>
        <begin position="203"/>
        <end position="222"/>
    </location>
</feature>
<comment type="function">
    <text evidence="7">Involved in the biogenesis of rRNA. Required for the formation of 18S and 5.8S rRNA.</text>
</comment>
<feature type="domain" description="S1 motif" evidence="11">
    <location>
        <begin position="746"/>
        <end position="820"/>
    </location>
</feature>
<dbReference type="FunFam" id="2.40.50.140:FF:000196">
    <property type="entry name" value="rRNA biogenesis protein RRP5"/>
    <property type="match status" value="1"/>
</dbReference>
<evidence type="ECO:0000256" key="8">
    <source>
        <dbReference type="ARBA" id="ARBA00073619"/>
    </source>
</evidence>
<dbReference type="InterPro" id="IPR048059">
    <property type="entry name" value="Rrp5_S1_rpt_hs1_sc1"/>
</dbReference>
<reference evidence="12" key="1">
    <citation type="journal article" date="2020" name="Stud. Mycol.">
        <title>101 Dothideomycetes genomes: a test case for predicting lifestyles and emergence of pathogens.</title>
        <authorList>
            <person name="Haridas S."/>
            <person name="Albert R."/>
            <person name="Binder M."/>
            <person name="Bloem J."/>
            <person name="Labutti K."/>
            <person name="Salamov A."/>
            <person name="Andreopoulos B."/>
            <person name="Baker S."/>
            <person name="Barry K."/>
            <person name="Bills G."/>
            <person name="Bluhm B."/>
            <person name="Cannon C."/>
            <person name="Castanera R."/>
            <person name="Culley D."/>
            <person name="Daum C."/>
            <person name="Ezra D."/>
            <person name="Gonzalez J."/>
            <person name="Henrissat B."/>
            <person name="Kuo A."/>
            <person name="Liang C."/>
            <person name="Lipzen A."/>
            <person name="Lutzoni F."/>
            <person name="Magnuson J."/>
            <person name="Mondo S."/>
            <person name="Nolan M."/>
            <person name="Ohm R."/>
            <person name="Pangilinan J."/>
            <person name="Park H.-J."/>
            <person name="Ramirez L."/>
            <person name="Alfaro M."/>
            <person name="Sun H."/>
            <person name="Tritt A."/>
            <person name="Yoshinaga Y."/>
            <person name="Zwiers L.-H."/>
            <person name="Turgeon B."/>
            <person name="Goodwin S."/>
            <person name="Spatafora J."/>
            <person name="Crous P."/>
            <person name="Grigoriev I."/>
        </authorList>
    </citation>
    <scope>NUCLEOTIDE SEQUENCE</scope>
    <source>
        <strain evidence="12">CBS 101060</strain>
    </source>
</reference>
<feature type="region of interest" description="Disordered" evidence="10">
    <location>
        <begin position="1407"/>
        <end position="1435"/>
    </location>
</feature>
<dbReference type="Proteomes" id="UP000799429">
    <property type="component" value="Unassembled WGS sequence"/>
</dbReference>
<dbReference type="FunFam" id="2.40.50.140:FF:000279">
    <property type="entry name" value="rRNA biogenesis protein rrp5"/>
    <property type="match status" value="1"/>
</dbReference>
<dbReference type="InterPro" id="IPR057302">
    <property type="entry name" value="Rrp5_S1"/>
</dbReference>
<keyword evidence="3" id="KW-0698">rRNA processing</keyword>
<feature type="compositionally biased region" description="Acidic residues" evidence="10">
    <location>
        <begin position="1410"/>
        <end position="1435"/>
    </location>
</feature>
<dbReference type="InterPro" id="IPR003029">
    <property type="entry name" value="S1_domain"/>
</dbReference>
<dbReference type="InterPro" id="IPR003107">
    <property type="entry name" value="HAT"/>
</dbReference>
<feature type="domain" description="S1 motif" evidence="11">
    <location>
        <begin position="1143"/>
        <end position="1212"/>
    </location>
</feature>
<dbReference type="CDD" id="cd05693">
    <property type="entry name" value="S1_Rrp5_repeat_hs1_sc1"/>
    <property type="match status" value="1"/>
</dbReference>
<evidence type="ECO:0000256" key="1">
    <source>
        <dbReference type="ARBA" id="ARBA00004604"/>
    </source>
</evidence>
<dbReference type="SMART" id="SM00316">
    <property type="entry name" value="S1"/>
    <property type="match status" value="12"/>
</dbReference>
<keyword evidence="6" id="KW-0539">Nucleus</keyword>
<keyword evidence="4" id="KW-0597">Phosphoprotein</keyword>
<dbReference type="OrthoDB" id="412781at2759"/>
<dbReference type="Gene3D" id="2.40.50.140">
    <property type="entry name" value="Nucleic acid-binding proteins"/>
    <property type="match status" value="10"/>
</dbReference>
<feature type="domain" description="S1 motif" evidence="11">
    <location>
        <begin position="159"/>
        <end position="266"/>
    </location>
</feature>
<feature type="compositionally biased region" description="Acidic residues" evidence="10">
    <location>
        <begin position="205"/>
        <end position="222"/>
    </location>
</feature>
<dbReference type="Gene3D" id="1.25.40.10">
    <property type="entry name" value="Tetratricopeptide repeat domain"/>
    <property type="match status" value="1"/>
</dbReference>
<evidence type="ECO:0000256" key="2">
    <source>
        <dbReference type="ARBA" id="ARBA00022517"/>
    </source>
</evidence>
<evidence type="ECO:0000256" key="4">
    <source>
        <dbReference type="ARBA" id="ARBA00022553"/>
    </source>
</evidence>
<feature type="compositionally biased region" description="Basic and acidic residues" evidence="10">
    <location>
        <begin position="14"/>
        <end position="37"/>
    </location>
</feature>
<dbReference type="PANTHER" id="PTHR23270">
    <property type="entry name" value="PROGRAMMED CELL DEATH PROTEIN 11 PRE-RRNA PROCESSING PROTEIN RRP5"/>
    <property type="match status" value="1"/>
</dbReference>
<dbReference type="SMART" id="SM00386">
    <property type="entry name" value="HAT"/>
    <property type="match status" value="5"/>
</dbReference>
<feature type="domain" description="S1 motif" evidence="11">
    <location>
        <begin position="1237"/>
        <end position="1308"/>
    </location>
</feature>
<feature type="region of interest" description="Disordered" evidence="10">
    <location>
        <begin position="1"/>
        <end position="76"/>
    </location>
</feature>
<dbReference type="Pfam" id="PF00575">
    <property type="entry name" value="S1"/>
    <property type="match status" value="2"/>
</dbReference>
<dbReference type="InterPro" id="IPR057301">
    <property type="entry name" value="Rrp5_OB_4th"/>
</dbReference>
<organism evidence="12 13">
    <name type="scientific">Patellaria atrata CBS 101060</name>
    <dbReference type="NCBI Taxonomy" id="1346257"/>
    <lineage>
        <taxon>Eukaryota</taxon>
        <taxon>Fungi</taxon>
        <taxon>Dikarya</taxon>
        <taxon>Ascomycota</taxon>
        <taxon>Pezizomycotina</taxon>
        <taxon>Dothideomycetes</taxon>
        <taxon>Dothideomycetes incertae sedis</taxon>
        <taxon>Patellariales</taxon>
        <taxon>Patellariaceae</taxon>
        <taxon>Patellaria</taxon>
    </lineage>
</organism>
<dbReference type="CDD" id="cd05697">
    <property type="entry name" value="S1_Rrp5_repeat_hs5"/>
    <property type="match status" value="1"/>
</dbReference>
<dbReference type="SUPFAM" id="SSF50249">
    <property type="entry name" value="Nucleic acid-binding proteins"/>
    <property type="match status" value="11"/>
</dbReference>
<accession>A0A9P4VQU6</accession>
<evidence type="ECO:0000313" key="12">
    <source>
        <dbReference type="EMBL" id="KAF2838152.1"/>
    </source>
</evidence>
<keyword evidence="5" id="KW-0677">Repeat</keyword>
<dbReference type="FunFam" id="2.40.50.140:FF:000155">
    <property type="entry name" value="rRNA biogenesis protein RRP5"/>
    <property type="match status" value="1"/>
</dbReference>
<feature type="region of interest" description="Disordered" evidence="10">
    <location>
        <begin position="98"/>
        <end position="145"/>
    </location>
</feature>
<evidence type="ECO:0000256" key="7">
    <source>
        <dbReference type="ARBA" id="ARBA00055575"/>
    </source>
</evidence>
<dbReference type="GO" id="GO:0032040">
    <property type="term" value="C:small-subunit processome"/>
    <property type="evidence" value="ECO:0007669"/>
    <property type="project" value="TreeGrafter"/>
</dbReference>
<evidence type="ECO:0000256" key="9">
    <source>
        <dbReference type="ARBA" id="ARBA00076674"/>
    </source>
</evidence>
<dbReference type="CDD" id="cd05708">
    <property type="entry name" value="S1_Rrp5_repeat_sc12"/>
    <property type="match status" value="1"/>
</dbReference>
<keyword evidence="13" id="KW-1185">Reference proteome</keyword>
<name>A0A9P4VQU6_9PEZI</name>
<evidence type="ECO:0000256" key="6">
    <source>
        <dbReference type="ARBA" id="ARBA00023242"/>
    </source>
</evidence>
<comment type="caution">
    <text evidence="12">The sequence shown here is derived from an EMBL/GenBank/DDBJ whole genome shotgun (WGS) entry which is preliminary data.</text>
</comment>
<feature type="compositionally biased region" description="Basic residues" evidence="10">
    <location>
        <begin position="123"/>
        <end position="132"/>
    </location>
</feature>
<keyword evidence="2" id="KW-0690">Ribosome biogenesis</keyword>
<dbReference type="FunFam" id="2.40.50.140:FF:000159">
    <property type="entry name" value="rRNA biogenesis protein rrp5"/>
    <property type="match status" value="1"/>
</dbReference>
<feature type="domain" description="S1 motif" evidence="11">
    <location>
        <begin position="1328"/>
        <end position="1399"/>
    </location>
</feature>
<evidence type="ECO:0000256" key="3">
    <source>
        <dbReference type="ARBA" id="ARBA00022552"/>
    </source>
</evidence>
<evidence type="ECO:0000259" key="11">
    <source>
        <dbReference type="PROSITE" id="PS50126"/>
    </source>
</evidence>
<protein>
    <recommendedName>
        <fullName evidence="8">rRNA biogenesis protein RRP5</fullName>
    </recommendedName>
    <alternativeName>
        <fullName evidence="9">Ribosomal RNA-processing protein 5</fullName>
    </alternativeName>
</protein>
<feature type="domain" description="S1 motif" evidence="11">
    <location>
        <begin position="842"/>
        <end position="911"/>
    </location>
</feature>
<gene>
    <name evidence="12" type="ORF">M501DRAFT_993018</name>
</gene>
<dbReference type="InterPro" id="IPR012340">
    <property type="entry name" value="NA-bd_OB-fold"/>
</dbReference>
<feature type="domain" description="S1 motif" evidence="11">
    <location>
        <begin position="948"/>
        <end position="1024"/>
    </location>
</feature>
<feature type="domain" description="S1 motif" evidence="11">
    <location>
        <begin position="565"/>
        <end position="639"/>
    </location>
</feature>
<dbReference type="InterPro" id="IPR048058">
    <property type="entry name" value="Rrp5_S1_rpt_hs11_sc8"/>
</dbReference>
<feature type="domain" description="S1 motif" evidence="11">
    <location>
        <begin position="1056"/>
        <end position="1127"/>
    </location>
</feature>
<dbReference type="GO" id="GO:0003723">
    <property type="term" value="F:RNA binding"/>
    <property type="evidence" value="ECO:0007669"/>
    <property type="project" value="TreeGrafter"/>
</dbReference>
<dbReference type="FunFam" id="2.40.50.140:FF:000103">
    <property type="entry name" value="protein RRP5 homolog"/>
    <property type="match status" value="2"/>
</dbReference>
<dbReference type="EMBL" id="MU006097">
    <property type="protein sequence ID" value="KAF2838152.1"/>
    <property type="molecule type" value="Genomic_DNA"/>
</dbReference>
<evidence type="ECO:0000313" key="13">
    <source>
        <dbReference type="Proteomes" id="UP000799429"/>
    </source>
</evidence>
<dbReference type="GO" id="GO:0006364">
    <property type="term" value="P:rRNA processing"/>
    <property type="evidence" value="ECO:0007669"/>
    <property type="project" value="UniProtKB-KW"/>
</dbReference>